<dbReference type="InterPro" id="IPR012338">
    <property type="entry name" value="Beta-lactam/transpept-like"/>
</dbReference>
<dbReference type="PANTHER" id="PTHR30627">
    <property type="entry name" value="PEPTIDOGLYCAN D,D-TRANSPEPTIDASE"/>
    <property type="match status" value="1"/>
</dbReference>
<dbReference type="Pfam" id="PF00905">
    <property type="entry name" value="Transpeptidase"/>
    <property type="match status" value="1"/>
</dbReference>
<dbReference type="EMBL" id="JAVDYJ010000001">
    <property type="protein sequence ID" value="MDR7347026.1"/>
    <property type="molecule type" value="Genomic_DNA"/>
</dbReference>
<proteinExistence type="inferred from homology"/>
<keyword evidence="14" id="KW-1185">Reference proteome</keyword>
<keyword evidence="13" id="KW-0132">Cell division</keyword>
<dbReference type="EC" id="3.5.2.6" evidence="4 9"/>
<dbReference type="InterPro" id="IPR005311">
    <property type="entry name" value="PBP_dimer"/>
</dbReference>
<keyword evidence="5" id="KW-0732">Signal</keyword>
<dbReference type="InterPro" id="IPR001460">
    <property type="entry name" value="PCN-bd_Tpept"/>
</dbReference>
<evidence type="ECO:0000256" key="9">
    <source>
        <dbReference type="RuleBase" id="RU361140"/>
    </source>
</evidence>
<feature type="domain" description="Penicillin-binding protein dimerisation" evidence="12">
    <location>
        <begin position="189"/>
        <end position="362"/>
    </location>
</feature>
<dbReference type="PROSITE" id="PS00337">
    <property type="entry name" value="BETA_LACTAMASE_D"/>
    <property type="match status" value="1"/>
</dbReference>
<name>A0ABU2B165_9MICC</name>
<feature type="region of interest" description="Disordered" evidence="10">
    <location>
        <begin position="126"/>
        <end position="149"/>
    </location>
</feature>
<dbReference type="Gene3D" id="3.90.1310.10">
    <property type="entry name" value="Penicillin-binding protein 2a (Domain 2)"/>
    <property type="match status" value="1"/>
</dbReference>
<dbReference type="Gene3D" id="3.40.710.10">
    <property type="entry name" value="DD-peptidase/beta-lactamase superfamily"/>
    <property type="match status" value="1"/>
</dbReference>
<evidence type="ECO:0000256" key="5">
    <source>
        <dbReference type="ARBA" id="ARBA00022729"/>
    </source>
</evidence>
<dbReference type="SUPFAM" id="SSF56601">
    <property type="entry name" value="beta-lactamase/transpeptidase-like"/>
    <property type="match status" value="1"/>
</dbReference>
<dbReference type="GO" id="GO:0051301">
    <property type="term" value="P:cell division"/>
    <property type="evidence" value="ECO:0007669"/>
    <property type="project" value="UniProtKB-KW"/>
</dbReference>
<protein>
    <recommendedName>
        <fullName evidence="4 9">Beta-lactamase</fullName>
        <ecNumber evidence="4 9">3.5.2.6</ecNumber>
    </recommendedName>
</protein>
<comment type="catalytic activity">
    <reaction evidence="9">
        <text>a beta-lactam + H2O = a substituted beta-amino acid</text>
        <dbReference type="Rhea" id="RHEA:20401"/>
        <dbReference type="ChEBI" id="CHEBI:15377"/>
        <dbReference type="ChEBI" id="CHEBI:35627"/>
        <dbReference type="ChEBI" id="CHEBI:140347"/>
        <dbReference type="EC" id="3.5.2.6"/>
    </reaction>
</comment>
<dbReference type="Pfam" id="PF03717">
    <property type="entry name" value="PBP_dimer"/>
    <property type="match status" value="1"/>
</dbReference>
<sequence length="703" mass="73596">MVTSHSANSQPAPEYFTGSAPRRALSLTALLVVGALGLSACGPGYDEPTEAAEQFADHLESKQLEALNDTALADGSTQPATLAEATESLARYPRSVSLDSASVDEADQASDEDPVTATAQYTVTWDLSSTGSESEASADEEEPSEDAWSYTTETTLVWHDESEQWRPLLQADTLIPGLAEGGRVEVTVDPAQRGDILDTHGQPLATERPVQRIGIDKTHVLDSLAAEGTEPSDEEVEDMFTSSATELAEALDLDAEPLVERVLAAGERAWVEFIVLRDNAETDIPTEQIQQILGATSLADTMVLGPTSTFARSLLGSYGQPSAEQIEDSDGEFTAGVATGLSGLQRTYNDHLAGTDGLEISVDNSAAQDTPDGTPAEFSRPATDGESLTTTLDPEIQQLAEQSIADSEEPAGMVVVRPSDGHILAAADGPEELTWPLAMTASYAPGSTFKVVTALAMVRNGLTPESTVECPPTLNVDGLEISNFELYPSEYVGDITLADAMAQSCNTTFVGQHDEISAEQLHEAAAALGLVEDPRVGYAGAFLGDVPADAEGTTHAAGLFGQGAVEASPLGMATVAASVAAGETITPVVVSEPSVDPQDNEHLPVDEPLTAKEAEQLQDLMAGPVAYGTVPILQEVPGSPVLAKTGTAESEADGEAIAHTWLMATQDDIALASFVHDGVGGAQTNGPIVQEFLTELQDLDLDQ</sequence>
<dbReference type="InterPro" id="IPR002137">
    <property type="entry name" value="Beta-lactam_class-D_AS"/>
</dbReference>
<feature type="domain" description="Penicillin-binding protein transpeptidase" evidence="11">
    <location>
        <begin position="412"/>
        <end position="691"/>
    </location>
</feature>
<dbReference type="SUPFAM" id="SSF56519">
    <property type="entry name" value="Penicillin binding protein dimerisation domain"/>
    <property type="match status" value="1"/>
</dbReference>
<comment type="similarity">
    <text evidence="3 9">Belongs to the class-D beta-lactamase family.</text>
</comment>
<feature type="region of interest" description="Disordered" evidence="10">
    <location>
        <begin position="364"/>
        <end position="388"/>
    </location>
</feature>
<evidence type="ECO:0000313" key="13">
    <source>
        <dbReference type="EMBL" id="MDR7347026.1"/>
    </source>
</evidence>
<keyword evidence="13" id="KW-0131">Cell cycle</keyword>
<evidence type="ECO:0000313" key="14">
    <source>
        <dbReference type="Proteomes" id="UP001183794"/>
    </source>
</evidence>
<evidence type="ECO:0000256" key="4">
    <source>
        <dbReference type="ARBA" id="ARBA00012865"/>
    </source>
</evidence>
<evidence type="ECO:0000256" key="10">
    <source>
        <dbReference type="SAM" id="MobiDB-lite"/>
    </source>
</evidence>
<dbReference type="InterPro" id="IPR050515">
    <property type="entry name" value="Beta-lactam/transpept"/>
</dbReference>
<keyword evidence="8 9" id="KW-0046">Antibiotic resistance</keyword>
<evidence type="ECO:0000259" key="12">
    <source>
        <dbReference type="Pfam" id="PF03717"/>
    </source>
</evidence>
<comment type="caution">
    <text evidence="13">The sequence shown here is derived from an EMBL/GenBank/DDBJ whole genome shotgun (WGS) entry which is preliminary data.</text>
</comment>
<evidence type="ECO:0000256" key="1">
    <source>
        <dbReference type="ARBA" id="ARBA00004370"/>
    </source>
</evidence>
<gene>
    <name evidence="13" type="ORF">J2S62_001283</name>
</gene>
<evidence type="ECO:0000256" key="8">
    <source>
        <dbReference type="ARBA" id="ARBA00023251"/>
    </source>
</evidence>
<evidence type="ECO:0000256" key="2">
    <source>
        <dbReference type="ARBA" id="ARBA00007171"/>
    </source>
</evidence>
<keyword evidence="6 9" id="KW-0378">Hydrolase</keyword>
<dbReference type="InterPro" id="IPR036138">
    <property type="entry name" value="PBP_dimer_sf"/>
</dbReference>
<evidence type="ECO:0000256" key="6">
    <source>
        <dbReference type="ARBA" id="ARBA00022801"/>
    </source>
</evidence>
<reference evidence="13 14" key="1">
    <citation type="submission" date="2023-07" db="EMBL/GenBank/DDBJ databases">
        <title>Sequencing the genomes of 1000 actinobacteria strains.</title>
        <authorList>
            <person name="Klenk H.-P."/>
        </authorList>
    </citation>
    <scope>NUCLEOTIDE SEQUENCE [LARGE SCALE GENOMIC DNA]</scope>
    <source>
        <strain evidence="13 14">DSM 22966</strain>
    </source>
</reference>
<feature type="compositionally biased region" description="Low complexity" evidence="10">
    <location>
        <begin position="126"/>
        <end position="135"/>
    </location>
</feature>
<organism evidence="13 14">
    <name type="scientific">Enteractinococcus fodinae</name>
    <dbReference type="NCBI Taxonomy" id="684663"/>
    <lineage>
        <taxon>Bacteria</taxon>
        <taxon>Bacillati</taxon>
        <taxon>Actinomycetota</taxon>
        <taxon>Actinomycetes</taxon>
        <taxon>Micrococcales</taxon>
        <taxon>Micrococcaceae</taxon>
    </lineage>
</organism>
<keyword evidence="7" id="KW-0472">Membrane</keyword>
<comment type="similarity">
    <text evidence="2">Belongs to the transpeptidase family.</text>
</comment>
<comment type="subcellular location">
    <subcellularLocation>
        <location evidence="1">Membrane</location>
    </subcellularLocation>
</comment>
<evidence type="ECO:0000256" key="3">
    <source>
        <dbReference type="ARBA" id="ARBA00007898"/>
    </source>
</evidence>
<dbReference type="PANTHER" id="PTHR30627:SF24">
    <property type="entry name" value="PENICILLIN-BINDING PROTEIN 4B"/>
    <property type="match status" value="1"/>
</dbReference>
<dbReference type="Proteomes" id="UP001183794">
    <property type="component" value="Unassembled WGS sequence"/>
</dbReference>
<dbReference type="RefSeq" id="WP_310172721.1">
    <property type="nucleotide sequence ID" value="NZ_BAABHE010000002.1"/>
</dbReference>
<feature type="compositionally biased region" description="Acidic residues" evidence="10">
    <location>
        <begin position="136"/>
        <end position="145"/>
    </location>
</feature>
<evidence type="ECO:0000259" key="11">
    <source>
        <dbReference type="Pfam" id="PF00905"/>
    </source>
</evidence>
<accession>A0ABU2B165</accession>
<evidence type="ECO:0000256" key="7">
    <source>
        <dbReference type="ARBA" id="ARBA00023136"/>
    </source>
</evidence>